<protein>
    <submittedName>
        <fullName evidence="2">C2 domain protein</fullName>
    </submittedName>
</protein>
<dbReference type="GO" id="GO:0001786">
    <property type="term" value="F:phosphatidylserine binding"/>
    <property type="evidence" value="ECO:0007669"/>
    <property type="project" value="TreeGrafter"/>
</dbReference>
<sequence>MSMDAQHYHCKSFNRTDTEDETRDLGMYHEKVERHSLPTVSHHSPLKDAVSTPGDVSGKFVIPRFSRTNESMFTNPKQSQFDRGLYQCTSGDESACTDAMGSSGSIRLGLSLDANLGLLTVSLKQAFDLPSKRQDDNPNPYFRVALDVPEGNKTQHQSKTFVGTTSPEIEEDFYFQIPAAQIASCRLEIMIYDYDQFSVDECVGYCWLTLGRLSPSLEKSNPTVFWAEVLPYDENGGSGYGEVLFSLAYLSQAQRLTMNIFKARNLRCRTDGAISMRVSIVGSDEKRIKRKKTGSRRNVRNAQFNESLTFGVPKRALCDTTLEIEVQGFMASDHSRGKISSTAVSTGGAMILD</sequence>
<name>A0A2G9U9I1_TELCI</name>
<dbReference type="PROSITE" id="PS50004">
    <property type="entry name" value="C2"/>
    <property type="match status" value="2"/>
</dbReference>
<evidence type="ECO:0000313" key="2">
    <source>
        <dbReference type="EMBL" id="PIO66845.1"/>
    </source>
</evidence>
<feature type="non-terminal residue" evidence="2">
    <location>
        <position position="353"/>
    </location>
</feature>
<feature type="domain" description="C2" evidence="1">
    <location>
        <begin position="239"/>
        <end position="353"/>
    </location>
</feature>
<organism evidence="2 3">
    <name type="scientific">Teladorsagia circumcincta</name>
    <name type="common">Brown stomach worm</name>
    <name type="synonym">Ostertagia circumcincta</name>
    <dbReference type="NCBI Taxonomy" id="45464"/>
    <lineage>
        <taxon>Eukaryota</taxon>
        <taxon>Metazoa</taxon>
        <taxon>Ecdysozoa</taxon>
        <taxon>Nematoda</taxon>
        <taxon>Chromadorea</taxon>
        <taxon>Rhabditida</taxon>
        <taxon>Rhabditina</taxon>
        <taxon>Rhabditomorpha</taxon>
        <taxon>Strongyloidea</taxon>
        <taxon>Trichostrongylidae</taxon>
        <taxon>Teladorsagia</taxon>
    </lineage>
</organism>
<dbReference type="InterPro" id="IPR000008">
    <property type="entry name" value="C2_dom"/>
</dbReference>
<dbReference type="Gene3D" id="2.60.40.150">
    <property type="entry name" value="C2 domain"/>
    <property type="match status" value="2"/>
</dbReference>
<dbReference type="GO" id="GO:0005509">
    <property type="term" value="F:calcium ion binding"/>
    <property type="evidence" value="ECO:0007669"/>
    <property type="project" value="TreeGrafter"/>
</dbReference>
<dbReference type="GO" id="GO:0030276">
    <property type="term" value="F:clathrin binding"/>
    <property type="evidence" value="ECO:0007669"/>
    <property type="project" value="TreeGrafter"/>
</dbReference>
<dbReference type="GO" id="GO:0005544">
    <property type="term" value="F:calcium-dependent phospholipid binding"/>
    <property type="evidence" value="ECO:0007669"/>
    <property type="project" value="TreeGrafter"/>
</dbReference>
<dbReference type="GO" id="GO:0070382">
    <property type="term" value="C:exocytic vesicle"/>
    <property type="evidence" value="ECO:0007669"/>
    <property type="project" value="TreeGrafter"/>
</dbReference>
<evidence type="ECO:0000259" key="1">
    <source>
        <dbReference type="PROSITE" id="PS50004"/>
    </source>
</evidence>
<feature type="domain" description="C2" evidence="1">
    <location>
        <begin position="102"/>
        <end position="227"/>
    </location>
</feature>
<dbReference type="Pfam" id="PF00168">
    <property type="entry name" value="C2"/>
    <property type="match status" value="2"/>
</dbReference>
<keyword evidence="3" id="KW-1185">Reference proteome</keyword>
<dbReference type="PANTHER" id="PTHR10024:SF376">
    <property type="entry name" value="C2 DOMAIN-CONTAINING PROTEIN"/>
    <property type="match status" value="1"/>
</dbReference>
<dbReference type="EMBL" id="KZ347989">
    <property type="protein sequence ID" value="PIO66845.1"/>
    <property type="molecule type" value="Genomic_DNA"/>
</dbReference>
<dbReference type="InterPro" id="IPR035892">
    <property type="entry name" value="C2_domain_sf"/>
</dbReference>
<dbReference type="GO" id="GO:0017156">
    <property type="term" value="P:calcium-ion regulated exocytosis"/>
    <property type="evidence" value="ECO:0007669"/>
    <property type="project" value="TreeGrafter"/>
</dbReference>
<gene>
    <name evidence="2" type="ORF">TELCIR_11426</name>
</gene>
<accession>A0A2G9U9I1</accession>
<dbReference type="SMART" id="SM00239">
    <property type="entry name" value="C2"/>
    <property type="match status" value="2"/>
</dbReference>
<dbReference type="PANTHER" id="PTHR10024">
    <property type="entry name" value="SYNAPTOTAGMIN"/>
    <property type="match status" value="1"/>
</dbReference>
<dbReference type="AlphaFoldDB" id="A0A2G9U9I1"/>
<evidence type="ECO:0000313" key="3">
    <source>
        <dbReference type="Proteomes" id="UP000230423"/>
    </source>
</evidence>
<proteinExistence type="predicted"/>
<reference evidence="2 3" key="1">
    <citation type="submission" date="2015-09" db="EMBL/GenBank/DDBJ databases">
        <title>Draft genome of the parasitic nematode Teladorsagia circumcincta isolate WARC Sus (inbred).</title>
        <authorList>
            <person name="Mitreva M."/>
        </authorList>
    </citation>
    <scope>NUCLEOTIDE SEQUENCE [LARGE SCALE GENOMIC DNA]</scope>
    <source>
        <strain evidence="2 3">S</strain>
    </source>
</reference>
<dbReference type="OrthoDB" id="67700at2759"/>
<dbReference type="GO" id="GO:0000149">
    <property type="term" value="F:SNARE binding"/>
    <property type="evidence" value="ECO:0007669"/>
    <property type="project" value="TreeGrafter"/>
</dbReference>
<dbReference type="SUPFAM" id="SSF49562">
    <property type="entry name" value="C2 domain (Calcium/lipid-binding domain, CaLB)"/>
    <property type="match status" value="2"/>
</dbReference>
<dbReference type="GO" id="GO:0005886">
    <property type="term" value="C:plasma membrane"/>
    <property type="evidence" value="ECO:0007669"/>
    <property type="project" value="TreeGrafter"/>
</dbReference>
<dbReference type="Proteomes" id="UP000230423">
    <property type="component" value="Unassembled WGS sequence"/>
</dbReference>